<dbReference type="Pfam" id="PF02541">
    <property type="entry name" value="Ppx-GppA"/>
    <property type="match status" value="1"/>
</dbReference>
<dbReference type="RefSeq" id="WP_057821383.1">
    <property type="nucleotide sequence ID" value="NZ_AZEC01000011.1"/>
</dbReference>
<dbReference type="InterPro" id="IPR003695">
    <property type="entry name" value="Ppx_GppA_N"/>
</dbReference>
<evidence type="ECO:0000313" key="3">
    <source>
        <dbReference type="EMBL" id="KRL11686.1"/>
    </source>
</evidence>
<reference evidence="3 4" key="1">
    <citation type="journal article" date="2015" name="Genome Announc.">
        <title>Expanding the biotechnology potential of lactobacilli through comparative genomics of 213 strains and associated genera.</title>
        <authorList>
            <person name="Sun Z."/>
            <person name="Harris H.M."/>
            <person name="McCann A."/>
            <person name="Guo C."/>
            <person name="Argimon S."/>
            <person name="Zhang W."/>
            <person name="Yang X."/>
            <person name="Jeffery I.B."/>
            <person name="Cooney J.C."/>
            <person name="Kagawa T.F."/>
            <person name="Liu W."/>
            <person name="Song Y."/>
            <person name="Salvetti E."/>
            <person name="Wrobel A."/>
            <person name="Rasinkangas P."/>
            <person name="Parkhill J."/>
            <person name="Rea M.C."/>
            <person name="O'Sullivan O."/>
            <person name="Ritari J."/>
            <person name="Douillard F.P."/>
            <person name="Paul Ross R."/>
            <person name="Yang R."/>
            <person name="Briner A.E."/>
            <person name="Felis G.E."/>
            <person name="de Vos W.M."/>
            <person name="Barrangou R."/>
            <person name="Klaenhammer T.R."/>
            <person name="Caufield P.W."/>
            <person name="Cui Y."/>
            <person name="Zhang H."/>
            <person name="O'Toole P.W."/>
        </authorList>
    </citation>
    <scope>NUCLEOTIDE SEQUENCE [LARGE SCALE GENOMIC DNA]</scope>
    <source>
        <strain evidence="3 4">DSM 12744</strain>
    </source>
</reference>
<dbReference type="Gene3D" id="3.30.420.150">
    <property type="entry name" value="Exopolyphosphatase. Domain 2"/>
    <property type="match status" value="1"/>
</dbReference>
<dbReference type="PANTHER" id="PTHR30005">
    <property type="entry name" value="EXOPOLYPHOSPHATASE"/>
    <property type="match status" value="1"/>
</dbReference>
<dbReference type="SUPFAM" id="SSF53067">
    <property type="entry name" value="Actin-like ATPase domain"/>
    <property type="match status" value="2"/>
</dbReference>
<protein>
    <submittedName>
        <fullName evidence="3">Exopolyphosphatase</fullName>
    </submittedName>
</protein>
<sequence length="308" mass="34549">MENLVVIDLGSNSVRMTITEVHDDGTTKVVAQEKDMVRLSEDMGPEKILQDDAMARTIEAMKKFVKTFKSLPNVHLHAVATAATRQAKNQSEFLTNLKDATGVEVKVISGEQEAYYDYLGVTNTLPVVNAVIMDTGGASIELIFMLQRRIQNLISIPMGSVSLTETYLDPEHITAPALFKLTTAMDRLYNDIWWLDKARNLPIVALGGSNRTLAKIERRRAKTPHFENIHGFRMSTDQVNRVFSTVIGADLTERKEIPGLSKDRADIIVGGMVPIVNLMRFLDSDRITFSQSGLREGVLYERLHEMKR</sequence>
<dbReference type="STRING" id="1423792.FD09_GL000609"/>
<dbReference type="PANTHER" id="PTHR30005:SF0">
    <property type="entry name" value="RETROGRADE REGULATION PROTEIN 2"/>
    <property type="match status" value="1"/>
</dbReference>
<feature type="domain" description="Ppx/GppA phosphatase N-terminal" evidence="2">
    <location>
        <begin position="22"/>
        <end position="304"/>
    </location>
</feature>
<dbReference type="CDD" id="cd24052">
    <property type="entry name" value="ASKHA_NBD_HpPPX-GppA-like"/>
    <property type="match status" value="1"/>
</dbReference>
<proteinExistence type="inferred from homology"/>
<gene>
    <name evidence="3" type="ORF">FD09_GL000609</name>
</gene>
<keyword evidence="4" id="KW-1185">Reference proteome</keyword>
<accession>A0A0R1MUB3</accession>
<dbReference type="PATRIC" id="fig|1423792.3.peg.621"/>
<dbReference type="GO" id="GO:0006357">
    <property type="term" value="P:regulation of transcription by RNA polymerase II"/>
    <property type="evidence" value="ECO:0007669"/>
    <property type="project" value="TreeGrafter"/>
</dbReference>
<dbReference type="EMBL" id="AZEC01000011">
    <property type="protein sequence ID" value="KRL11686.1"/>
    <property type="molecule type" value="Genomic_DNA"/>
</dbReference>
<evidence type="ECO:0000256" key="1">
    <source>
        <dbReference type="ARBA" id="ARBA00007125"/>
    </source>
</evidence>
<evidence type="ECO:0000313" key="4">
    <source>
        <dbReference type="Proteomes" id="UP000051330"/>
    </source>
</evidence>
<evidence type="ECO:0000259" key="2">
    <source>
        <dbReference type="Pfam" id="PF02541"/>
    </source>
</evidence>
<dbReference type="Gene3D" id="3.30.420.40">
    <property type="match status" value="1"/>
</dbReference>
<dbReference type="AlphaFoldDB" id="A0A0R1MUB3"/>
<organism evidence="3 4">
    <name type="scientific">Schleiferilactobacillus perolens DSM 12744</name>
    <dbReference type="NCBI Taxonomy" id="1423792"/>
    <lineage>
        <taxon>Bacteria</taxon>
        <taxon>Bacillati</taxon>
        <taxon>Bacillota</taxon>
        <taxon>Bacilli</taxon>
        <taxon>Lactobacillales</taxon>
        <taxon>Lactobacillaceae</taxon>
        <taxon>Schleiferilactobacillus</taxon>
    </lineage>
</organism>
<dbReference type="OrthoDB" id="9807195at2"/>
<comment type="similarity">
    <text evidence="1">Belongs to the GppA/Ppx family.</text>
</comment>
<dbReference type="InterPro" id="IPR043129">
    <property type="entry name" value="ATPase_NBD"/>
</dbReference>
<dbReference type="Proteomes" id="UP000051330">
    <property type="component" value="Unassembled WGS sequence"/>
</dbReference>
<name>A0A0R1MUB3_9LACO</name>
<comment type="caution">
    <text evidence="3">The sequence shown here is derived from an EMBL/GenBank/DDBJ whole genome shotgun (WGS) entry which is preliminary data.</text>
</comment>
<dbReference type="InterPro" id="IPR050273">
    <property type="entry name" value="GppA/Ppx_hydrolase"/>
</dbReference>